<feature type="compositionally biased region" description="Gly residues" evidence="1">
    <location>
        <begin position="535"/>
        <end position="551"/>
    </location>
</feature>
<feature type="compositionally biased region" description="Low complexity" evidence="1">
    <location>
        <begin position="279"/>
        <end position="291"/>
    </location>
</feature>
<evidence type="ECO:0000313" key="2">
    <source>
        <dbReference type="EMBL" id="MFD1233630.1"/>
    </source>
</evidence>
<evidence type="ECO:0000256" key="1">
    <source>
        <dbReference type="SAM" id="MobiDB-lite"/>
    </source>
</evidence>
<gene>
    <name evidence="2" type="ORF">ACFQ34_10080</name>
</gene>
<feature type="compositionally biased region" description="Pro residues" evidence="1">
    <location>
        <begin position="607"/>
        <end position="619"/>
    </location>
</feature>
<comment type="caution">
    <text evidence="2">The sequence shown here is derived from an EMBL/GenBank/DDBJ whole genome shotgun (WGS) entry which is preliminary data.</text>
</comment>
<feature type="region of interest" description="Disordered" evidence="1">
    <location>
        <begin position="603"/>
        <end position="662"/>
    </location>
</feature>
<feature type="compositionally biased region" description="Low complexity" evidence="1">
    <location>
        <begin position="250"/>
        <end position="269"/>
    </location>
</feature>
<organism evidence="2 3">
    <name type="scientific">Pseudonocardia benzenivorans</name>
    <dbReference type="NCBI Taxonomy" id="228005"/>
    <lineage>
        <taxon>Bacteria</taxon>
        <taxon>Bacillati</taxon>
        <taxon>Actinomycetota</taxon>
        <taxon>Actinomycetes</taxon>
        <taxon>Pseudonocardiales</taxon>
        <taxon>Pseudonocardiaceae</taxon>
        <taxon>Pseudonocardia</taxon>
    </lineage>
</organism>
<feature type="compositionally biased region" description="Low complexity" evidence="1">
    <location>
        <begin position="1"/>
        <end position="17"/>
    </location>
</feature>
<accession>A0ABW3VH04</accession>
<feature type="region of interest" description="Disordered" evidence="1">
    <location>
        <begin position="352"/>
        <end position="459"/>
    </location>
</feature>
<feature type="compositionally biased region" description="Low complexity" evidence="1">
    <location>
        <begin position="624"/>
        <end position="649"/>
    </location>
</feature>
<feature type="region of interest" description="Disordered" evidence="1">
    <location>
        <begin position="523"/>
        <end position="560"/>
    </location>
</feature>
<dbReference type="EMBL" id="JBHTMB010000071">
    <property type="protein sequence ID" value="MFD1233630.1"/>
    <property type="molecule type" value="Genomic_DNA"/>
</dbReference>
<feature type="compositionally biased region" description="Low complexity" evidence="1">
    <location>
        <begin position="116"/>
        <end position="127"/>
    </location>
</feature>
<evidence type="ECO:0008006" key="4">
    <source>
        <dbReference type="Google" id="ProtNLM"/>
    </source>
</evidence>
<feature type="compositionally biased region" description="Low complexity" evidence="1">
    <location>
        <begin position="391"/>
        <end position="417"/>
    </location>
</feature>
<sequence length="1100" mass="108153">MSRVAGVAAESAAVEPVDGQVWRSRPPRAPEDDVPPGDGEPPHAPQAGEIASAEAANAGRATADAPANAAAASERPSSESAEPATGPPAGERTRAGAGLAPAGGMWRSRPPEEEPAALTGGDLTGAADDLEWFDPRAVAPAPRSDTTTEDPGFGAGFVDGGPARRHVRDEAPQDPGESAAFVAGQEVSPGGQVHRVAGDAAPEEAPDPGGAPDAHDGTAAEVESIDDGTAPVAPVIGDAAVAETVAAEPAAAVPVVEEPAVAAGPGEGRPAVEPDDLRAGAAGSAVVAGSGDARPWDEPVAAGSAAEPVAAEPVAAGFGAAEPVATEFGSTEPVAVEFSAADPVAAERFAGEQVAAEPLAGERVTAEPLAAEPSRPTRSGDESASFGSGAGEPVAAEPVATEPVAAGPVAAEPGLAEQGAAESAVPVASGDEPGVAEPGVAEPGVAEPGVAEPGPAGSFAGGSFGAGSVVRPGSGDEFAPVGSGAAQVAAEQVAAEQVAAEQVAAEQVVAEQVVAEPDLAEPVGVGSAVPATPGGEPGDLAGGEFAPGGFGAQAPEGAPDTVRVAPDAETTGPIPVVTATPGEADASTATATSPTGIPAVGAVAAAPPHPTTPAEPPVAQPTGAFPAAAPHPQSSPSGPAPSVQGAAPGLVRGTSGPAGAGTLRDRVRGALALAAELYRETPHATRIVALYGRLDEPLRIAFAGPAGVGTSTLVEAVLGHPGAPAPPPPTRAPVWWRHGAPAAVGVHADGTGAPYGGPWPPDPATAAALDRIELHVPHPLLGSATILDLPGVDAPDGRGAGLLGPDEPVADALVLLLRPDHPEDAAAFAMLHTGVVPHARANALGVLARADETPGGLDPDTGARVAAELASRSDVRRLARTVVPVSGLLARAAPTLSPADVEALARGAAVDPALAARLGPSGLGAAAAMARTAPDPASVVAGLLARSGIDRFRDLVATRFVSRSDVLVARSVLQRLEIMVRTTPPPAGARPLQYELERVRAGAHELAETDLLDQLLAGTLVMPPAELLAAERLLGMNGTAPAARLDLDPDADDAAVAAAAADRLQYWQRAAAHPASPQSVRAVAAVLVRTCERLLAVSAR</sequence>
<feature type="compositionally biased region" description="Low complexity" evidence="1">
    <location>
        <begin position="45"/>
        <end position="84"/>
    </location>
</feature>
<dbReference type="RefSeq" id="WP_379652889.1">
    <property type="nucleotide sequence ID" value="NZ_JBHTMB010000071.1"/>
</dbReference>
<feature type="region of interest" description="Disordered" evidence="1">
    <location>
        <begin position="250"/>
        <end position="305"/>
    </location>
</feature>
<feature type="region of interest" description="Disordered" evidence="1">
    <location>
        <begin position="1"/>
        <end position="231"/>
    </location>
</feature>
<name>A0ABW3VH04_9PSEU</name>
<protein>
    <recommendedName>
        <fullName evidence="4">Dynamin family protein</fullName>
    </recommendedName>
</protein>
<reference evidence="3" key="1">
    <citation type="journal article" date="2019" name="Int. J. Syst. Evol. Microbiol.">
        <title>The Global Catalogue of Microorganisms (GCM) 10K type strain sequencing project: providing services to taxonomists for standard genome sequencing and annotation.</title>
        <authorList>
            <consortium name="The Broad Institute Genomics Platform"/>
            <consortium name="The Broad Institute Genome Sequencing Center for Infectious Disease"/>
            <person name="Wu L."/>
            <person name="Ma J."/>
        </authorList>
    </citation>
    <scope>NUCLEOTIDE SEQUENCE [LARGE SCALE GENOMIC DNA]</scope>
    <source>
        <strain evidence="3">CCUG 49018</strain>
    </source>
</reference>
<keyword evidence="3" id="KW-1185">Reference proteome</keyword>
<proteinExistence type="predicted"/>
<dbReference type="InterPro" id="IPR027417">
    <property type="entry name" value="P-loop_NTPase"/>
</dbReference>
<evidence type="ECO:0000313" key="3">
    <source>
        <dbReference type="Proteomes" id="UP001597182"/>
    </source>
</evidence>
<dbReference type="Proteomes" id="UP001597182">
    <property type="component" value="Unassembled WGS sequence"/>
</dbReference>
<dbReference type="SUPFAM" id="SSF52540">
    <property type="entry name" value="P-loop containing nucleoside triphosphate hydrolases"/>
    <property type="match status" value="1"/>
</dbReference>